<comment type="caution">
    <text evidence="2">The sequence shown here is derived from an EMBL/GenBank/DDBJ whole genome shotgun (WGS) entry which is preliminary data.</text>
</comment>
<proteinExistence type="predicted"/>
<gene>
    <name evidence="2" type="ORF">OBRU01_25149</name>
</gene>
<keyword evidence="1" id="KW-0175">Coiled coil</keyword>
<dbReference type="Proteomes" id="UP000037510">
    <property type="component" value="Unassembled WGS sequence"/>
</dbReference>
<accession>A0A0L7KFW9</accession>
<keyword evidence="2" id="KW-0548">Nucleotidyltransferase</keyword>
<keyword evidence="2" id="KW-0255">Endonuclease</keyword>
<dbReference type="AlphaFoldDB" id="A0A0L7KFW9"/>
<evidence type="ECO:0000256" key="1">
    <source>
        <dbReference type="SAM" id="Coils"/>
    </source>
</evidence>
<name>A0A0L7KFW9_OPEBR</name>
<dbReference type="GO" id="GO:0004519">
    <property type="term" value="F:endonuclease activity"/>
    <property type="evidence" value="ECO:0007669"/>
    <property type="project" value="UniProtKB-KW"/>
</dbReference>
<protein>
    <submittedName>
        <fullName evidence="2">Endonuclease-reverse transcriptase</fullName>
    </submittedName>
</protein>
<feature type="coiled-coil region" evidence="1">
    <location>
        <begin position="26"/>
        <end position="60"/>
    </location>
</feature>
<dbReference type="EMBL" id="JTDY01009971">
    <property type="protein sequence ID" value="KOB62006.1"/>
    <property type="molecule type" value="Genomic_DNA"/>
</dbReference>
<keyword evidence="2" id="KW-0540">Nuclease</keyword>
<dbReference type="Gene3D" id="3.30.70.1820">
    <property type="entry name" value="L1 transposable element, RRM domain"/>
    <property type="match status" value="1"/>
</dbReference>
<keyword evidence="3" id="KW-1185">Reference proteome</keyword>
<dbReference type="GO" id="GO:0003964">
    <property type="term" value="F:RNA-directed DNA polymerase activity"/>
    <property type="evidence" value="ECO:0007669"/>
    <property type="project" value="UniProtKB-KW"/>
</dbReference>
<keyword evidence="2" id="KW-0695">RNA-directed DNA polymerase</keyword>
<sequence>MDKLMEAINEISKLIKDTDSKPSTKIDSIDEKLGNFKAQLDELKISHDKQEERLAYIEKEIRVRNLVFFGIPEQEQTYFELEDVILNTINEVLKVECHKSDIQHVRRIGKMSDKPRPINVGLTTYGKKVHIMKNKYKLLETSLHIKEDYPHKVLQERRNLQGQLKIEIEGGKKAFIKYNKLIVVQETNDSSKKVHSFAYNMNKKRVLPKESRPNTNIGEYNRTLKKNMPAMDNKNITQYL</sequence>
<evidence type="ECO:0000313" key="3">
    <source>
        <dbReference type="Proteomes" id="UP000037510"/>
    </source>
</evidence>
<organism evidence="2 3">
    <name type="scientific">Operophtera brumata</name>
    <name type="common">Winter moth</name>
    <name type="synonym">Phalaena brumata</name>
    <dbReference type="NCBI Taxonomy" id="104452"/>
    <lineage>
        <taxon>Eukaryota</taxon>
        <taxon>Metazoa</taxon>
        <taxon>Ecdysozoa</taxon>
        <taxon>Arthropoda</taxon>
        <taxon>Hexapoda</taxon>
        <taxon>Insecta</taxon>
        <taxon>Pterygota</taxon>
        <taxon>Neoptera</taxon>
        <taxon>Endopterygota</taxon>
        <taxon>Lepidoptera</taxon>
        <taxon>Glossata</taxon>
        <taxon>Ditrysia</taxon>
        <taxon>Geometroidea</taxon>
        <taxon>Geometridae</taxon>
        <taxon>Larentiinae</taxon>
        <taxon>Operophtera</taxon>
    </lineage>
</organism>
<evidence type="ECO:0000313" key="2">
    <source>
        <dbReference type="EMBL" id="KOB62006.1"/>
    </source>
</evidence>
<feature type="non-terminal residue" evidence="2">
    <location>
        <position position="240"/>
    </location>
</feature>
<reference evidence="2 3" key="1">
    <citation type="journal article" date="2015" name="Genome Biol. Evol.">
        <title>The genome of winter moth (Operophtera brumata) provides a genomic perspective on sexual dimorphism and phenology.</title>
        <authorList>
            <person name="Derks M.F."/>
            <person name="Smit S."/>
            <person name="Salis L."/>
            <person name="Schijlen E."/>
            <person name="Bossers A."/>
            <person name="Mateman C."/>
            <person name="Pijl A.S."/>
            <person name="de Ridder D."/>
            <person name="Groenen M.A."/>
            <person name="Visser M.E."/>
            <person name="Megens H.J."/>
        </authorList>
    </citation>
    <scope>NUCLEOTIDE SEQUENCE [LARGE SCALE GENOMIC DNA]</scope>
    <source>
        <strain evidence="2">WM2013NL</strain>
        <tissue evidence="2">Head and thorax</tissue>
    </source>
</reference>
<keyword evidence="2" id="KW-0378">Hydrolase</keyword>
<keyword evidence="2" id="KW-0808">Transferase</keyword>